<evidence type="ECO:0000256" key="1">
    <source>
        <dbReference type="ARBA" id="ARBA00023054"/>
    </source>
</evidence>
<feature type="domain" description="DUF4200" evidence="3">
    <location>
        <begin position="54"/>
        <end position="162"/>
    </location>
</feature>
<dbReference type="STRING" id="436017.A4S9C3"/>
<dbReference type="Pfam" id="PF13863">
    <property type="entry name" value="DUF4200"/>
    <property type="match status" value="1"/>
</dbReference>
<dbReference type="GO" id="GO:0005856">
    <property type="term" value="C:cytoskeleton"/>
    <property type="evidence" value="ECO:0007669"/>
    <property type="project" value="UniProtKB-ARBA"/>
</dbReference>
<dbReference type="AlphaFoldDB" id="A4S9C3"/>
<dbReference type="GeneID" id="5005939"/>
<name>A4S9C3_OSTLU</name>
<evidence type="ECO:0000256" key="2">
    <source>
        <dbReference type="SAM" id="Coils"/>
    </source>
</evidence>
<evidence type="ECO:0000259" key="3">
    <source>
        <dbReference type="Pfam" id="PF13863"/>
    </source>
</evidence>
<dbReference type="Proteomes" id="UP000001568">
    <property type="component" value="Chromosome 16"/>
</dbReference>
<evidence type="ECO:0000313" key="5">
    <source>
        <dbReference type="Proteomes" id="UP000001568"/>
    </source>
</evidence>
<dbReference type="InterPro" id="IPR025252">
    <property type="entry name" value="DUF4200"/>
</dbReference>
<dbReference type="PANTHER" id="PTHR21683">
    <property type="entry name" value="COILED-COIL DOMAIN-CONTAINING PROTEIN 42 LIKE-2-LIKE-RELATED"/>
    <property type="match status" value="1"/>
</dbReference>
<dbReference type="InterPro" id="IPR051147">
    <property type="entry name" value="CFAP_domain-containing"/>
</dbReference>
<gene>
    <name evidence="4" type="ORF">OSTLU_28153</name>
</gene>
<proteinExistence type="predicted"/>
<reference evidence="4 5" key="1">
    <citation type="journal article" date="2007" name="Proc. Natl. Acad. Sci. U.S.A.">
        <title>The tiny eukaryote Ostreococcus provides genomic insights into the paradox of plankton speciation.</title>
        <authorList>
            <person name="Palenik B."/>
            <person name="Grimwood J."/>
            <person name="Aerts A."/>
            <person name="Rouze P."/>
            <person name="Salamov A."/>
            <person name="Putnam N."/>
            <person name="Dupont C."/>
            <person name="Jorgensen R."/>
            <person name="Derelle E."/>
            <person name="Rombauts S."/>
            <person name="Zhou K."/>
            <person name="Otillar R."/>
            <person name="Merchant S.S."/>
            <person name="Podell S."/>
            <person name="Gaasterland T."/>
            <person name="Napoli C."/>
            <person name="Gendler K."/>
            <person name="Manuell A."/>
            <person name="Tai V."/>
            <person name="Vallon O."/>
            <person name="Piganeau G."/>
            <person name="Jancek S."/>
            <person name="Heijde M."/>
            <person name="Jabbari K."/>
            <person name="Bowler C."/>
            <person name="Lohr M."/>
            <person name="Robbens S."/>
            <person name="Werner G."/>
            <person name="Dubchak I."/>
            <person name="Pazour G.J."/>
            <person name="Ren Q."/>
            <person name="Paulsen I."/>
            <person name="Delwiche C."/>
            <person name="Schmutz J."/>
            <person name="Rokhsar D."/>
            <person name="Van de Peer Y."/>
            <person name="Moreau H."/>
            <person name="Grigoriev I.V."/>
        </authorList>
    </citation>
    <scope>NUCLEOTIDE SEQUENCE [LARGE SCALE GENOMIC DNA]</scope>
    <source>
        <strain evidence="4 5">CCE9901</strain>
    </source>
</reference>
<protein>
    <recommendedName>
        <fullName evidence="3">DUF4200 domain-containing protein</fullName>
    </recommendedName>
</protein>
<dbReference type="eggNOG" id="ENOG502QPVT">
    <property type="taxonomic scope" value="Eukaryota"/>
</dbReference>
<dbReference type="PANTHER" id="PTHR21683:SF2">
    <property type="entry name" value="COILED-COIL DOMAIN-CONTAINING PROTEIN 42 LIKE-2-LIKE"/>
    <property type="match status" value="1"/>
</dbReference>
<sequence length="314" mass="35113">MDDDARATAREGFLTALASDAAATSDASEARAVAAFARTAARSSRALEALALARVSLALEAKKRERDARAEACARRERATNEAQRRARADVGRFEAFVRENEVKRQSALRRAKEEREANEARDARLTEMRWSLRERASAGASVEEELGRVRVFEWFLARVAEEAARGNAFEDIADVLGRHDTLQRTYESLRASVVESNERVEATRAAHERAVKHMEEERLAATASVARLRQQDEDLKRENGRLQQEAAYRARAMVEKVRGLAEAKMAVRNLACRCSRDNRAYGGDASLSRELDFVEERARVLREIAHAATSDVA</sequence>
<dbReference type="OrthoDB" id="10520426at2759"/>
<dbReference type="Gramene" id="ABP00333">
    <property type="protein sequence ID" value="ABP00333"/>
    <property type="gene ID" value="OSTLU_28153"/>
</dbReference>
<evidence type="ECO:0000313" key="4">
    <source>
        <dbReference type="EMBL" id="ABP00333.1"/>
    </source>
</evidence>
<keyword evidence="1 2" id="KW-0175">Coiled coil</keyword>
<keyword evidence="5" id="KW-1185">Reference proteome</keyword>
<dbReference type="KEGG" id="olu:OSTLU_28153"/>
<feature type="coiled-coil region" evidence="2">
    <location>
        <begin position="198"/>
        <end position="246"/>
    </location>
</feature>
<dbReference type="HOGENOM" id="CLU_886792_0_0_1"/>
<accession>A4S9C3</accession>
<organism evidence="4 5">
    <name type="scientific">Ostreococcus lucimarinus (strain CCE9901)</name>
    <dbReference type="NCBI Taxonomy" id="436017"/>
    <lineage>
        <taxon>Eukaryota</taxon>
        <taxon>Viridiplantae</taxon>
        <taxon>Chlorophyta</taxon>
        <taxon>Mamiellophyceae</taxon>
        <taxon>Mamiellales</taxon>
        <taxon>Bathycoccaceae</taxon>
        <taxon>Ostreococcus</taxon>
    </lineage>
</organism>
<dbReference type="EMBL" id="CP000596">
    <property type="protein sequence ID" value="ABP00333.1"/>
    <property type="molecule type" value="Genomic_DNA"/>
</dbReference>
<dbReference type="RefSeq" id="XP_001422039.1">
    <property type="nucleotide sequence ID" value="XM_001422002.1"/>
</dbReference>